<dbReference type="InterPro" id="IPR001810">
    <property type="entry name" value="F-box_dom"/>
</dbReference>
<evidence type="ECO:0000259" key="1">
    <source>
        <dbReference type="SMART" id="SM00256"/>
    </source>
</evidence>
<dbReference type="Gene3D" id="1.20.1280.50">
    <property type="match status" value="1"/>
</dbReference>
<dbReference type="Proteomes" id="UP000636709">
    <property type="component" value="Unassembled WGS sequence"/>
</dbReference>
<accession>A0A835KHM0</accession>
<dbReference type="Pfam" id="PF00646">
    <property type="entry name" value="F-box"/>
    <property type="match status" value="1"/>
</dbReference>
<protein>
    <recommendedName>
        <fullName evidence="1">F-box domain-containing protein</fullName>
    </recommendedName>
</protein>
<dbReference type="EMBL" id="JACEFO010001651">
    <property type="protein sequence ID" value="KAF8726323.1"/>
    <property type="molecule type" value="Genomic_DNA"/>
</dbReference>
<dbReference type="SMART" id="SM00256">
    <property type="entry name" value="FBOX"/>
    <property type="match status" value="1"/>
</dbReference>
<sequence length="333" mass="36110">MAPRRGRPPPELTDDVIREILLRLPPSEPAHLVRAALVCRRWRRLLADRGFLRLHRAFHGGAPPLLGFLPLGAPATAEAAAWRFSLPEPEPHAWLALDARHGRVLLHSSDPKRLVVWDPITGDHHKLPLPAHPYRSLAAAVLCAAMDGCDHLDCHGGPFLVAFAATTRRRSSDHSETTWVSVFSSTDGAWGGPTSLSIPLGPASHVATTPGLLADGALYFTLRRGDDGVGILKYDIVRRSLSVIDPPFLRHDVVSMSMAEDDGGGGGLDLQRHFLHLWACRAGDDDGWVRRRVIDLDALLPAAVPKKCAFAVKRVSGFAEGADTIFVSTNVGT</sequence>
<reference evidence="2" key="1">
    <citation type="submission" date="2020-07" db="EMBL/GenBank/DDBJ databases">
        <title>Genome sequence and genetic diversity analysis of an under-domesticated orphan crop, white fonio (Digitaria exilis).</title>
        <authorList>
            <person name="Bennetzen J.L."/>
            <person name="Chen S."/>
            <person name="Ma X."/>
            <person name="Wang X."/>
            <person name="Yssel A.E.J."/>
            <person name="Chaluvadi S.R."/>
            <person name="Johnson M."/>
            <person name="Gangashetty P."/>
            <person name="Hamidou F."/>
            <person name="Sanogo M.D."/>
            <person name="Zwaenepoel A."/>
            <person name="Wallace J."/>
            <person name="Van De Peer Y."/>
            <person name="Van Deynze A."/>
        </authorList>
    </citation>
    <scope>NUCLEOTIDE SEQUENCE</scope>
    <source>
        <tissue evidence="2">Leaves</tissue>
    </source>
</reference>
<dbReference type="AlphaFoldDB" id="A0A835KHM0"/>
<feature type="domain" description="F-box" evidence="1">
    <location>
        <begin position="12"/>
        <end position="55"/>
    </location>
</feature>
<evidence type="ECO:0000313" key="2">
    <source>
        <dbReference type="EMBL" id="KAF8726323.1"/>
    </source>
</evidence>
<gene>
    <name evidence="2" type="ORF">HU200_019785</name>
</gene>
<dbReference type="SUPFAM" id="SSF81383">
    <property type="entry name" value="F-box domain"/>
    <property type="match status" value="1"/>
</dbReference>
<organism evidence="2 3">
    <name type="scientific">Digitaria exilis</name>
    <dbReference type="NCBI Taxonomy" id="1010633"/>
    <lineage>
        <taxon>Eukaryota</taxon>
        <taxon>Viridiplantae</taxon>
        <taxon>Streptophyta</taxon>
        <taxon>Embryophyta</taxon>
        <taxon>Tracheophyta</taxon>
        <taxon>Spermatophyta</taxon>
        <taxon>Magnoliopsida</taxon>
        <taxon>Liliopsida</taxon>
        <taxon>Poales</taxon>
        <taxon>Poaceae</taxon>
        <taxon>PACMAD clade</taxon>
        <taxon>Panicoideae</taxon>
        <taxon>Panicodae</taxon>
        <taxon>Paniceae</taxon>
        <taxon>Anthephorinae</taxon>
        <taxon>Digitaria</taxon>
    </lineage>
</organism>
<comment type="caution">
    <text evidence="2">The sequence shown here is derived from an EMBL/GenBank/DDBJ whole genome shotgun (WGS) entry which is preliminary data.</text>
</comment>
<proteinExistence type="predicted"/>
<dbReference type="InterPro" id="IPR011043">
    <property type="entry name" value="Gal_Oxase/kelch_b-propeller"/>
</dbReference>
<dbReference type="PANTHER" id="PTHR32133:SF408">
    <property type="entry name" value="OS07G0120400 PROTEIN"/>
    <property type="match status" value="1"/>
</dbReference>
<dbReference type="OrthoDB" id="690324at2759"/>
<dbReference type="PANTHER" id="PTHR32133">
    <property type="entry name" value="OS07G0120400 PROTEIN"/>
    <property type="match status" value="1"/>
</dbReference>
<evidence type="ECO:0000313" key="3">
    <source>
        <dbReference type="Proteomes" id="UP000636709"/>
    </source>
</evidence>
<dbReference type="InterPro" id="IPR036047">
    <property type="entry name" value="F-box-like_dom_sf"/>
</dbReference>
<dbReference type="SUPFAM" id="SSF50965">
    <property type="entry name" value="Galactose oxidase, central domain"/>
    <property type="match status" value="1"/>
</dbReference>
<name>A0A835KHM0_9POAL</name>
<keyword evidence="3" id="KW-1185">Reference proteome</keyword>